<gene>
    <name evidence="2" type="ORF">ACFO6S_05240</name>
</gene>
<feature type="signal peptide" evidence="1">
    <location>
        <begin position="1"/>
        <end position="27"/>
    </location>
</feature>
<evidence type="ECO:0000313" key="3">
    <source>
        <dbReference type="Proteomes" id="UP001595914"/>
    </source>
</evidence>
<evidence type="ECO:0000313" key="2">
    <source>
        <dbReference type="EMBL" id="MFC4603090.1"/>
    </source>
</evidence>
<proteinExistence type="predicted"/>
<keyword evidence="1" id="KW-0732">Signal</keyword>
<dbReference type="EMBL" id="JBHSFO010000002">
    <property type="protein sequence ID" value="MFC4603090.1"/>
    <property type="molecule type" value="Genomic_DNA"/>
</dbReference>
<organism evidence="2 3">
    <name type="scientific">Rhodococcus kronopolitis</name>
    <dbReference type="NCBI Taxonomy" id="1460226"/>
    <lineage>
        <taxon>Bacteria</taxon>
        <taxon>Bacillati</taxon>
        <taxon>Actinomycetota</taxon>
        <taxon>Actinomycetes</taxon>
        <taxon>Mycobacteriales</taxon>
        <taxon>Nocardiaceae</taxon>
        <taxon>Rhodococcus</taxon>
    </lineage>
</organism>
<dbReference type="Proteomes" id="UP001595914">
    <property type="component" value="Unassembled WGS sequence"/>
</dbReference>
<reference evidence="3" key="1">
    <citation type="journal article" date="2019" name="Int. J. Syst. Evol. Microbiol.">
        <title>The Global Catalogue of Microorganisms (GCM) 10K type strain sequencing project: providing services to taxonomists for standard genome sequencing and annotation.</title>
        <authorList>
            <consortium name="The Broad Institute Genomics Platform"/>
            <consortium name="The Broad Institute Genome Sequencing Center for Infectious Disease"/>
            <person name="Wu L."/>
            <person name="Ma J."/>
        </authorList>
    </citation>
    <scope>NUCLEOTIDE SEQUENCE [LARGE SCALE GENOMIC DNA]</scope>
    <source>
        <strain evidence="3">CCUG 54520</strain>
    </source>
</reference>
<protein>
    <recommendedName>
        <fullName evidence="4">Allene oxide cyclase barrel-like domain-containing protein</fullName>
    </recommendedName>
</protein>
<comment type="caution">
    <text evidence="2">The sequence shown here is derived from an EMBL/GenBank/DDBJ whole genome shotgun (WGS) entry which is preliminary data.</text>
</comment>
<evidence type="ECO:0008006" key="4">
    <source>
        <dbReference type="Google" id="ProtNLM"/>
    </source>
</evidence>
<feature type="chain" id="PRO_5045495826" description="Allene oxide cyclase barrel-like domain-containing protein" evidence="1">
    <location>
        <begin position="28"/>
        <end position="138"/>
    </location>
</feature>
<evidence type="ECO:0000256" key="1">
    <source>
        <dbReference type="SAM" id="SignalP"/>
    </source>
</evidence>
<sequence>MRRTISLAGATLAAVALTLGSAGIASALPVSIPGTTDHAYVAGVDVEPGTYYSRDTGTACQFDLTQAGATEPSSEGVGFNMQYTVVELDAGDRLASVGCTTWHRQGNPFGSAGSTDFGFLGMFGSVDDVFFGYLPLGS</sequence>
<name>A0ABV9FM20_9NOCA</name>
<dbReference type="RefSeq" id="WP_378414781.1">
    <property type="nucleotide sequence ID" value="NZ_JBHSFO010000002.1"/>
</dbReference>
<keyword evidence="3" id="KW-1185">Reference proteome</keyword>
<accession>A0ABV9FM20</accession>